<dbReference type="RefSeq" id="WP_109606157.1">
    <property type="nucleotide sequence ID" value="NZ_QGGI01000022.1"/>
</dbReference>
<gene>
    <name evidence="2" type="ORF">C7380_12215</name>
</gene>
<accession>A0AA45HHV4</accession>
<dbReference type="AlphaFoldDB" id="A0AA45HHV4"/>
<dbReference type="EMBL" id="QGGI01000022">
    <property type="protein sequence ID" value="PWJ87690.1"/>
    <property type="molecule type" value="Genomic_DNA"/>
</dbReference>
<evidence type="ECO:0000313" key="3">
    <source>
        <dbReference type="Proteomes" id="UP000245921"/>
    </source>
</evidence>
<evidence type="ECO:0000256" key="1">
    <source>
        <dbReference type="SAM" id="SignalP"/>
    </source>
</evidence>
<feature type="signal peptide" evidence="1">
    <location>
        <begin position="1"/>
        <end position="20"/>
    </location>
</feature>
<name>A0AA45HHV4_9BACT</name>
<keyword evidence="3" id="KW-1185">Reference proteome</keyword>
<protein>
    <submittedName>
        <fullName evidence="2">Uncharacterized protein</fullName>
    </submittedName>
</protein>
<sequence>MKKALVFVFAVLMMVSMAFAASSASIEVPVKVSVARHVEINFDENDAFNFMYNPDETVNDVLEDTVAIDVKSNYGYSLLASYDAPAEDWYVNHSLTFDSSTGSWGEKVHNLTMTMEFNQAWTGYSAFAETNKGTVLVTVTADSF</sequence>
<dbReference type="Proteomes" id="UP000245921">
    <property type="component" value="Unassembled WGS sequence"/>
</dbReference>
<organism evidence="2 3">
    <name type="scientific">Oceanotoga teriensis</name>
    <dbReference type="NCBI Taxonomy" id="515440"/>
    <lineage>
        <taxon>Bacteria</taxon>
        <taxon>Thermotogati</taxon>
        <taxon>Thermotogota</taxon>
        <taxon>Thermotogae</taxon>
        <taxon>Petrotogales</taxon>
        <taxon>Petrotogaceae</taxon>
        <taxon>Oceanotoga</taxon>
    </lineage>
</organism>
<keyword evidence="1" id="KW-0732">Signal</keyword>
<proteinExistence type="predicted"/>
<reference evidence="2 3" key="1">
    <citation type="submission" date="2018-05" db="EMBL/GenBank/DDBJ databases">
        <title>Genomic Encyclopedia of Type Strains, Phase IV (KMG-IV): sequencing the most valuable type-strain genomes for metagenomic binning, comparative biology and taxonomic classification.</title>
        <authorList>
            <person name="Goeker M."/>
        </authorList>
    </citation>
    <scope>NUCLEOTIDE SEQUENCE [LARGE SCALE GENOMIC DNA]</scope>
    <source>
        <strain evidence="2 3">DSM 24906</strain>
    </source>
</reference>
<evidence type="ECO:0000313" key="2">
    <source>
        <dbReference type="EMBL" id="PWJ87690.1"/>
    </source>
</evidence>
<comment type="caution">
    <text evidence="2">The sequence shown here is derived from an EMBL/GenBank/DDBJ whole genome shotgun (WGS) entry which is preliminary data.</text>
</comment>
<feature type="chain" id="PRO_5041321917" evidence="1">
    <location>
        <begin position="21"/>
        <end position="144"/>
    </location>
</feature>